<keyword evidence="8 18" id="KW-0732">Signal</keyword>
<proteinExistence type="predicted"/>
<dbReference type="InterPro" id="IPR011009">
    <property type="entry name" value="Kinase-like_dom_sf"/>
</dbReference>
<dbReference type="InterPro" id="IPR050647">
    <property type="entry name" value="Plant_LRR-RLKs"/>
</dbReference>
<evidence type="ECO:0000256" key="8">
    <source>
        <dbReference type="ARBA" id="ARBA00022729"/>
    </source>
</evidence>
<evidence type="ECO:0000256" key="9">
    <source>
        <dbReference type="ARBA" id="ARBA00022737"/>
    </source>
</evidence>
<evidence type="ECO:0000256" key="7">
    <source>
        <dbReference type="ARBA" id="ARBA00022692"/>
    </source>
</evidence>
<evidence type="ECO:0000256" key="10">
    <source>
        <dbReference type="ARBA" id="ARBA00022741"/>
    </source>
</evidence>
<reference evidence="20" key="1">
    <citation type="submission" date="2018-10" db="EMBL/GenBank/DDBJ databases">
        <title>Population genomic analysis revealed the cold adaptation of white poplar.</title>
        <authorList>
            <person name="Liu Y.-J."/>
        </authorList>
    </citation>
    <scope>NUCLEOTIDE SEQUENCE [LARGE SCALE GENOMIC DNA]</scope>
    <source>
        <strain evidence="20">PAL-ZL1</strain>
    </source>
</reference>
<evidence type="ECO:0000256" key="5">
    <source>
        <dbReference type="ARBA" id="ARBA00022614"/>
    </source>
</evidence>
<gene>
    <name evidence="20" type="ORF">D5086_0000182990</name>
</gene>
<evidence type="ECO:0000259" key="19">
    <source>
        <dbReference type="PROSITE" id="PS50011"/>
    </source>
</evidence>
<keyword evidence="5" id="KW-0433">Leucine-rich repeat</keyword>
<dbReference type="InterPro" id="IPR017441">
    <property type="entry name" value="Protein_kinase_ATP_BS"/>
</dbReference>
<dbReference type="InterPro" id="IPR001611">
    <property type="entry name" value="Leu-rich_rpt"/>
</dbReference>
<dbReference type="PROSITE" id="PS00107">
    <property type="entry name" value="PROTEIN_KINASE_ATP"/>
    <property type="match status" value="1"/>
</dbReference>
<keyword evidence="13 17" id="KW-1133">Transmembrane helix</keyword>
<dbReference type="Gene3D" id="3.80.10.10">
    <property type="entry name" value="Ribonuclease Inhibitor"/>
    <property type="match status" value="3"/>
</dbReference>
<feature type="transmembrane region" description="Helical" evidence="17">
    <location>
        <begin position="581"/>
        <end position="606"/>
    </location>
</feature>
<dbReference type="Pfam" id="PF07714">
    <property type="entry name" value="PK_Tyr_Ser-Thr"/>
    <property type="match status" value="1"/>
</dbReference>
<keyword evidence="3" id="KW-1003">Cell membrane</keyword>
<evidence type="ECO:0000256" key="14">
    <source>
        <dbReference type="ARBA" id="ARBA00023136"/>
    </source>
</evidence>
<dbReference type="PANTHER" id="PTHR48056">
    <property type="entry name" value="LRR RECEPTOR-LIKE SERINE/THREONINE-PROTEIN KINASE-RELATED"/>
    <property type="match status" value="1"/>
</dbReference>
<dbReference type="Pfam" id="PF00560">
    <property type="entry name" value="LRR_1"/>
    <property type="match status" value="6"/>
</dbReference>
<dbReference type="InterPro" id="IPR000719">
    <property type="entry name" value="Prot_kinase_dom"/>
</dbReference>
<dbReference type="InterPro" id="IPR003591">
    <property type="entry name" value="Leu-rich_rpt_typical-subtyp"/>
</dbReference>
<feature type="domain" description="Protein kinase" evidence="19">
    <location>
        <begin position="639"/>
        <end position="841"/>
    </location>
</feature>
<dbReference type="SUPFAM" id="SSF52058">
    <property type="entry name" value="L domain-like"/>
    <property type="match status" value="2"/>
</dbReference>
<evidence type="ECO:0000256" key="18">
    <source>
        <dbReference type="SAM" id="SignalP"/>
    </source>
</evidence>
<evidence type="ECO:0000256" key="6">
    <source>
        <dbReference type="ARBA" id="ARBA00022679"/>
    </source>
</evidence>
<dbReference type="SMART" id="SM00369">
    <property type="entry name" value="LRR_TYP"/>
    <property type="match status" value="7"/>
</dbReference>
<evidence type="ECO:0000256" key="3">
    <source>
        <dbReference type="ARBA" id="ARBA00022475"/>
    </source>
</evidence>
<dbReference type="GO" id="GO:0033612">
    <property type="term" value="F:receptor serine/threonine kinase binding"/>
    <property type="evidence" value="ECO:0007669"/>
    <property type="project" value="TreeGrafter"/>
</dbReference>
<dbReference type="InterPro" id="IPR001245">
    <property type="entry name" value="Ser-Thr/Tyr_kinase_cat_dom"/>
</dbReference>
<keyword evidence="12 16" id="KW-0067">ATP-binding</keyword>
<organism evidence="20">
    <name type="scientific">Populus alba</name>
    <name type="common">White poplar</name>
    <dbReference type="NCBI Taxonomy" id="43335"/>
    <lineage>
        <taxon>Eukaryota</taxon>
        <taxon>Viridiplantae</taxon>
        <taxon>Streptophyta</taxon>
        <taxon>Embryophyta</taxon>
        <taxon>Tracheophyta</taxon>
        <taxon>Spermatophyta</taxon>
        <taxon>Magnoliopsida</taxon>
        <taxon>eudicotyledons</taxon>
        <taxon>Gunneridae</taxon>
        <taxon>Pentapetalae</taxon>
        <taxon>rosids</taxon>
        <taxon>fabids</taxon>
        <taxon>Malpighiales</taxon>
        <taxon>Salicaceae</taxon>
        <taxon>Saliceae</taxon>
        <taxon>Populus</taxon>
    </lineage>
</organism>
<evidence type="ECO:0000256" key="11">
    <source>
        <dbReference type="ARBA" id="ARBA00022777"/>
    </source>
</evidence>
<feature type="binding site" evidence="16">
    <location>
        <position position="668"/>
    </location>
    <ligand>
        <name>ATP</name>
        <dbReference type="ChEBI" id="CHEBI:30616"/>
    </ligand>
</feature>
<evidence type="ECO:0000256" key="4">
    <source>
        <dbReference type="ARBA" id="ARBA00022527"/>
    </source>
</evidence>
<dbReference type="GO" id="GO:0005886">
    <property type="term" value="C:plasma membrane"/>
    <property type="evidence" value="ECO:0007669"/>
    <property type="project" value="UniProtKB-SubCell"/>
</dbReference>
<dbReference type="Pfam" id="PF08263">
    <property type="entry name" value="LRRNT_2"/>
    <property type="match status" value="1"/>
</dbReference>
<comment type="caution">
    <text evidence="20">The sequence shown here is derived from an EMBL/GenBank/DDBJ whole genome shotgun (WGS) entry which is preliminary data.</text>
</comment>
<keyword evidence="14 17" id="KW-0472">Membrane</keyword>
<dbReference type="GO" id="GO:0005524">
    <property type="term" value="F:ATP binding"/>
    <property type="evidence" value="ECO:0007669"/>
    <property type="project" value="UniProtKB-UniRule"/>
</dbReference>
<dbReference type="InterPro" id="IPR013210">
    <property type="entry name" value="LRR_N_plant-typ"/>
</dbReference>
<dbReference type="Gene3D" id="3.30.200.20">
    <property type="entry name" value="Phosphorylase Kinase, domain 1"/>
    <property type="match status" value="1"/>
</dbReference>
<accession>A0A4U5PXS4</accession>
<evidence type="ECO:0000256" key="15">
    <source>
        <dbReference type="ARBA" id="ARBA00023180"/>
    </source>
</evidence>
<evidence type="ECO:0000256" key="2">
    <source>
        <dbReference type="ARBA" id="ARBA00012513"/>
    </source>
</evidence>
<dbReference type="Gene3D" id="1.10.510.10">
    <property type="entry name" value="Transferase(Phosphotransferase) domain 1"/>
    <property type="match status" value="1"/>
</dbReference>
<feature type="signal peptide" evidence="18">
    <location>
        <begin position="1"/>
        <end position="22"/>
    </location>
</feature>
<dbReference type="GO" id="GO:0004674">
    <property type="term" value="F:protein serine/threonine kinase activity"/>
    <property type="evidence" value="ECO:0007669"/>
    <property type="project" value="UniProtKB-KW"/>
</dbReference>
<dbReference type="InterPro" id="IPR032675">
    <property type="entry name" value="LRR_dom_sf"/>
</dbReference>
<evidence type="ECO:0000256" key="1">
    <source>
        <dbReference type="ARBA" id="ARBA00004162"/>
    </source>
</evidence>
<evidence type="ECO:0000256" key="16">
    <source>
        <dbReference type="PROSITE-ProRule" id="PRU10141"/>
    </source>
</evidence>
<dbReference type="STRING" id="43335.A0A4U5PXS4"/>
<evidence type="ECO:0000256" key="17">
    <source>
        <dbReference type="SAM" id="Phobius"/>
    </source>
</evidence>
<keyword evidence="15" id="KW-0325">Glycoprotein</keyword>
<evidence type="ECO:0000256" key="13">
    <source>
        <dbReference type="ARBA" id="ARBA00022989"/>
    </source>
</evidence>
<dbReference type="PANTHER" id="PTHR48056:SF89">
    <property type="entry name" value="OS06G0585982 PROTEIN"/>
    <property type="match status" value="1"/>
</dbReference>
<comment type="subcellular location">
    <subcellularLocation>
        <location evidence="1">Cell membrane</location>
        <topology evidence="1">Single-pass membrane protein</topology>
    </subcellularLocation>
</comment>
<dbReference type="PROSITE" id="PS50011">
    <property type="entry name" value="PROTEIN_KINASE_DOM"/>
    <property type="match status" value="1"/>
</dbReference>
<keyword evidence="9" id="KW-0677">Repeat</keyword>
<name>A0A4U5PXS4_POPAL</name>
<evidence type="ECO:0000256" key="12">
    <source>
        <dbReference type="ARBA" id="ARBA00022840"/>
    </source>
</evidence>
<keyword evidence="11" id="KW-0418">Kinase</keyword>
<dbReference type="EC" id="2.7.11.1" evidence="2"/>
<feature type="chain" id="PRO_5020369320" description="non-specific serine/threonine protein kinase" evidence="18">
    <location>
        <begin position="23"/>
        <end position="841"/>
    </location>
</feature>
<keyword evidence="4" id="KW-0723">Serine/threonine-protein kinase</keyword>
<keyword evidence="7 17" id="KW-0812">Transmembrane</keyword>
<dbReference type="FunFam" id="3.30.200.20:FF:000432">
    <property type="entry name" value="LRR receptor-like serine/threonine-protein kinase EFR"/>
    <property type="match status" value="1"/>
</dbReference>
<dbReference type="FunFam" id="3.80.10.10:FF:000288">
    <property type="entry name" value="LRR receptor-like serine/threonine-protein kinase EFR"/>
    <property type="match status" value="1"/>
</dbReference>
<keyword evidence="6" id="KW-0808">Transferase</keyword>
<keyword evidence="10 16" id="KW-0547">Nucleotide-binding</keyword>
<dbReference type="EMBL" id="RCHU01000605">
    <property type="protein sequence ID" value="TKS00435.1"/>
    <property type="molecule type" value="Genomic_DNA"/>
</dbReference>
<dbReference type="SUPFAM" id="SSF56112">
    <property type="entry name" value="Protein kinase-like (PK-like)"/>
    <property type="match status" value="1"/>
</dbReference>
<evidence type="ECO:0000313" key="20">
    <source>
        <dbReference type="EMBL" id="TKS00435.1"/>
    </source>
</evidence>
<sequence>MILWPIFLQIYLLVSFSFPVYGGNETDRLSLLAFKAQITGDPLGKLSSWNESSHFCQWSGVTCGRRHQRVVELDLHSYQLVGSLSPHTGNLSFLRILNLADNSLSLYIPQELGRLFRLEELVLRNNTFDGGIPVLTFELNKFVGEIPYSFGNLSAMKAIYGSINNLEGSVPNVLGQLKRLNILSLGANNLSGMIPPSIFNLSSLTLLSFPVNQLYGSLPHTLGLTLPNLQVFNIHTNQFGGLIPATFSNASNLLSFQIGNNNFNGKVPPLSSSHDLQVLSVGNNSLGKGENNDLNFVYPLANNMTSLKNLDTSDNNFGGVLPEIVSNFSTKLMTMTFARNQIRGSIPAEIGNLVNLVALGLETNQLTGMIPSSMGKLQKLSDLFLNGNKISGMIPSSMGNMTSLGRVNMRLNNLEGSIPPSLGNWQKLLSLALSQNNLSGPIPKELVSIPSLSMYLVLSENELTGSLPIEMEKLVNLGYLDVSKNRLSGEIPESLGSCVSLESLHLEENFLQGPIPNTLSSLRAIQELNLSCNNLTGQIPEFLENFKLLESLDLSLLMTLKLNLTRCPSSEPTNSKSPTKLIWIIGSVCGFLGVILIVSFLLFYCFRKKKAKPAASQPSLETSFPRVAYQDLLGATDGFSSANLIGEGSFGSVFKGILGPDNIVVAVKVLNLLRKGASKSFMAECEALKSIRHRNLVRLLTTCSSIDFQEYGIGGKVSTYGDVYSYGILLLEMFTGKRPVDGMFKDGLNLHSYAKMALPDRIVEVVDPLLVREIRSIDSSDEMDLYHIGPHEIFACLMTIIKMGVACSVELPGERMDIGDVVAELNRIKDTLLGTRMHRQT</sequence>
<dbReference type="AlphaFoldDB" id="A0A4U5PXS4"/>
<protein>
    <recommendedName>
        <fullName evidence="2">non-specific serine/threonine protein kinase</fullName>
        <ecNumber evidence="2">2.7.11.1</ecNumber>
    </recommendedName>
</protein>
<dbReference type="FunFam" id="3.80.10.10:FF:000041">
    <property type="entry name" value="LRR receptor-like serine/threonine-protein kinase ERECTA"/>
    <property type="match status" value="1"/>
</dbReference>